<sequence>MPSKKDRMGQIRCLKCFTRFRPLLNTDKATCPECGMEWRVSWTYPKLAKIRGPVWEKLKEKTEKPESET</sequence>
<evidence type="ECO:0000313" key="1">
    <source>
        <dbReference type="EMBL" id="TET81285.1"/>
    </source>
</evidence>
<dbReference type="AlphaFoldDB" id="A0A523XPX0"/>
<gene>
    <name evidence="1" type="ORF">E3J38_04165</name>
</gene>
<comment type="caution">
    <text evidence="1">The sequence shown here is derived from an EMBL/GenBank/DDBJ whole genome shotgun (WGS) entry which is preliminary data.</text>
</comment>
<name>A0A523XPX0_UNCT6</name>
<dbReference type="EMBL" id="SOIP01000255">
    <property type="protein sequence ID" value="TET81285.1"/>
    <property type="molecule type" value="Genomic_DNA"/>
</dbReference>
<protein>
    <submittedName>
        <fullName evidence="1">Uncharacterized protein</fullName>
    </submittedName>
</protein>
<evidence type="ECO:0000313" key="2">
    <source>
        <dbReference type="Proteomes" id="UP000315534"/>
    </source>
</evidence>
<reference evidence="1 2" key="1">
    <citation type="submission" date="2019-03" db="EMBL/GenBank/DDBJ databases">
        <title>Metabolic potential of uncultured bacteria and archaea associated with petroleum seepage in deep-sea sediments.</title>
        <authorList>
            <person name="Dong X."/>
            <person name="Hubert C."/>
        </authorList>
    </citation>
    <scope>NUCLEOTIDE SEQUENCE [LARGE SCALE GENOMIC DNA]</scope>
    <source>
        <strain evidence="1">E29_bin36</strain>
    </source>
</reference>
<accession>A0A523XPX0</accession>
<dbReference type="Proteomes" id="UP000315534">
    <property type="component" value="Unassembled WGS sequence"/>
</dbReference>
<organism evidence="1 2">
    <name type="scientific">candidate division TA06 bacterium</name>
    <dbReference type="NCBI Taxonomy" id="2250710"/>
    <lineage>
        <taxon>Bacteria</taxon>
        <taxon>Bacteria division TA06</taxon>
    </lineage>
</organism>
<proteinExistence type="predicted"/>